<sequence length="110" mass="11099">MSIEPIGAIGGFAPLSPVAGLTNTAAIGNPDAVGSTSGPDFGALVAGGLEKVQALQDRSDGLAIEAASGRLQDVHDYLIAANEAGLAVQLTVALRNKAVEAFNEIMRLQA</sequence>
<dbReference type="GO" id="GO:0005198">
    <property type="term" value="F:structural molecule activity"/>
    <property type="evidence" value="ECO:0007669"/>
    <property type="project" value="InterPro"/>
</dbReference>
<dbReference type="AlphaFoldDB" id="A0A8J4DWH2"/>
<protein>
    <recommendedName>
        <fullName evidence="4">Flagellar hook-basal body complex protein FliE</fullName>
    </recommendedName>
</protein>
<keyword evidence="6" id="KW-1185">Reference proteome</keyword>
<dbReference type="PANTHER" id="PTHR34653">
    <property type="match status" value="1"/>
</dbReference>
<dbReference type="HAMAP" id="MF_00724">
    <property type="entry name" value="FliE"/>
    <property type="match status" value="1"/>
</dbReference>
<keyword evidence="5" id="KW-0282">Flagellum</keyword>
<dbReference type="Proteomes" id="UP000612585">
    <property type="component" value="Unassembled WGS sequence"/>
</dbReference>
<reference evidence="5" key="1">
    <citation type="submission" date="2021-01" db="EMBL/GenBank/DDBJ databases">
        <title>Whole genome shotgun sequence of Virgisporangium aurantiacum NBRC 16421.</title>
        <authorList>
            <person name="Komaki H."/>
            <person name="Tamura T."/>
        </authorList>
    </citation>
    <scope>NUCLEOTIDE SEQUENCE</scope>
    <source>
        <strain evidence="5">NBRC 16421</strain>
    </source>
</reference>
<keyword evidence="5" id="KW-0969">Cilium</keyword>
<comment type="caution">
    <text evidence="5">The sequence shown here is derived from an EMBL/GenBank/DDBJ whole genome shotgun (WGS) entry which is preliminary data.</text>
</comment>
<evidence type="ECO:0000256" key="4">
    <source>
        <dbReference type="HAMAP-Rule" id="MF_00724"/>
    </source>
</evidence>
<evidence type="ECO:0000313" key="5">
    <source>
        <dbReference type="EMBL" id="GIJ52511.1"/>
    </source>
</evidence>
<dbReference type="Pfam" id="PF02049">
    <property type="entry name" value="FliE"/>
    <property type="match status" value="1"/>
</dbReference>
<gene>
    <name evidence="4 5" type="primary">fliE</name>
    <name evidence="5" type="ORF">Vau01_000270</name>
</gene>
<name>A0A8J4DWH2_9ACTN</name>
<keyword evidence="5" id="KW-0966">Cell projection</keyword>
<proteinExistence type="inferred from homology"/>
<dbReference type="InterPro" id="IPR001624">
    <property type="entry name" value="FliE"/>
</dbReference>
<evidence type="ECO:0000313" key="6">
    <source>
        <dbReference type="Proteomes" id="UP000612585"/>
    </source>
</evidence>
<keyword evidence="3 4" id="KW-0975">Bacterial flagellum</keyword>
<dbReference type="PANTHER" id="PTHR34653:SF1">
    <property type="entry name" value="FLAGELLAR HOOK-BASAL BODY COMPLEX PROTEIN FLIE"/>
    <property type="match status" value="1"/>
</dbReference>
<dbReference type="RefSeq" id="WP_203985478.1">
    <property type="nucleotide sequence ID" value="NZ_BOPG01000001.1"/>
</dbReference>
<evidence type="ECO:0000256" key="3">
    <source>
        <dbReference type="ARBA" id="ARBA00023143"/>
    </source>
</evidence>
<dbReference type="GO" id="GO:0009425">
    <property type="term" value="C:bacterial-type flagellum basal body"/>
    <property type="evidence" value="ECO:0007669"/>
    <property type="project" value="UniProtKB-SubCell"/>
</dbReference>
<comment type="similarity">
    <text evidence="2 4">Belongs to the FliE family.</text>
</comment>
<evidence type="ECO:0000256" key="1">
    <source>
        <dbReference type="ARBA" id="ARBA00004117"/>
    </source>
</evidence>
<dbReference type="GO" id="GO:0071973">
    <property type="term" value="P:bacterial-type flagellum-dependent cell motility"/>
    <property type="evidence" value="ECO:0007669"/>
    <property type="project" value="InterPro"/>
</dbReference>
<comment type="subcellular location">
    <subcellularLocation>
        <location evidence="1 4">Bacterial flagellum basal body</location>
    </subcellularLocation>
</comment>
<dbReference type="GO" id="GO:0003774">
    <property type="term" value="F:cytoskeletal motor activity"/>
    <property type="evidence" value="ECO:0007669"/>
    <property type="project" value="InterPro"/>
</dbReference>
<organism evidence="5 6">
    <name type="scientific">Virgisporangium aurantiacum</name>
    <dbReference type="NCBI Taxonomy" id="175570"/>
    <lineage>
        <taxon>Bacteria</taxon>
        <taxon>Bacillati</taxon>
        <taxon>Actinomycetota</taxon>
        <taxon>Actinomycetes</taxon>
        <taxon>Micromonosporales</taxon>
        <taxon>Micromonosporaceae</taxon>
        <taxon>Virgisporangium</taxon>
    </lineage>
</organism>
<evidence type="ECO:0000256" key="2">
    <source>
        <dbReference type="ARBA" id="ARBA00009272"/>
    </source>
</evidence>
<dbReference type="PRINTS" id="PR01006">
    <property type="entry name" value="FLGHOOKFLIE"/>
</dbReference>
<dbReference type="EMBL" id="BOPG01000001">
    <property type="protein sequence ID" value="GIJ52511.1"/>
    <property type="molecule type" value="Genomic_DNA"/>
</dbReference>
<accession>A0A8J4DWH2</accession>